<organism evidence="2 3">
    <name type="scientific">Candidatus Avichristensenella intestinipullorum</name>
    <dbReference type="NCBI Taxonomy" id="2840693"/>
    <lineage>
        <taxon>Bacteria</taxon>
        <taxon>Bacillati</taxon>
        <taxon>Bacillota</taxon>
        <taxon>Clostridia</taxon>
        <taxon>Candidatus Avichristensenella</taxon>
    </lineage>
</organism>
<dbReference type="Proteomes" id="UP000886819">
    <property type="component" value="Unassembled WGS sequence"/>
</dbReference>
<reference evidence="2" key="1">
    <citation type="submission" date="2020-10" db="EMBL/GenBank/DDBJ databases">
        <authorList>
            <person name="Gilroy R."/>
        </authorList>
    </citation>
    <scope>NUCLEOTIDE SEQUENCE</scope>
    <source>
        <strain evidence="2">ChiHile30-977</strain>
    </source>
</reference>
<evidence type="ECO:0000256" key="1">
    <source>
        <dbReference type="SAM" id="SignalP"/>
    </source>
</evidence>
<gene>
    <name evidence="2" type="ORF">IAA66_11005</name>
</gene>
<feature type="chain" id="PRO_5039242723" evidence="1">
    <location>
        <begin position="23"/>
        <end position="543"/>
    </location>
</feature>
<reference evidence="2" key="2">
    <citation type="journal article" date="2021" name="PeerJ">
        <title>Extensive microbial diversity within the chicken gut microbiome revealed by metagenomics and culture.</title>
        <authorList>
            <person name="Gilroy R."/>
            <person name="Ravi A."/>
            <person name="Getino M."/>
            <person name="Pursley I."/>
            <person name="Horton D.L."/>
            <person name="Alikhan N.F."/>
            <person name="Baker D."/>
            <person name="Gharbi K."/>
            <person name="Hall N."/>
            <person name="Watson M."/>
            <person name="Adriaenssens E.M."/>
            <person name="Foster-Nyarko E."/>
            <person name="Jarju S."/>
            <person name="Secka A."/>
            <person name="Antonio M."/>
            <person name="Oren A."/>
            <person name="Chaudhuri R.R."/>
            <person name="La Ragione R."/>
            <person name="Hildebrand F."/>
            <person name="Pallen M.J."/>
        </authorList>
    </citation>
    <scope>NUCLEOTIDE SEQUENCE</scope>
    <source>
        <strain evidence="2">ChiHile30-977</strain>
    </source>
</reference>
<evidence type="ECO:0000313" key="2">
    <source>
        <dbReference type="EMBL" id="HIQ64089.1"/>
    </source>
</evidence>
<protein>
    <submittedName>
        <fullName evidence="2">Extracellular solute-binding protein</fullName>
    </submittedName>
</protein>
<sequence length="543" mass="59569">MKKVLAIILALTMLLGVSAAMAEEVSTEVAELNTAMIEAAKALEPSENLYFENGLEISGMGVHFNNYPTEFDGCYYFLAIQALTNATVTIDWRVQDNYATQMSTALASGTLPDIINAGDYGVMNMVNEGAVVALDEYLDLIPNIVAAVGEDRMADWRQADGHIYTIPTIVNVPGSQSVMVRQDWLDALGMDVPTTWDEWVELWRAIRDNDLNGNGDPNDEIPLALEQGSTGERSMASLLNAFGIRASSDCQFCVLDDGTYTMVYEHPRYREFLEAVQGLFAEGLIDPEFATRTQAELFTAMDSNLVGTTMTWAERARISTNTNREAGDEDALWTCVAPIVGPHGDQMTQERAAVSSVWCISADAAAAGKVEDILRLFNWCYSEEGKMLYNYGLEGLSYDMVDGAPVLKPLVVANGFVDYRSLGMEFEPFGGEWETDAFMQCLFAGMTLEDLDDASASFYNGLAVVNNDYFYAMPQTLDTDEYVEYHAELITTGVCVLRDQTIAGQMTVDEFFTQYEGLKAQGLQEVIDAGTAAYAVLSGASAE</sequence>
<dbReference type="InterPro" id="IPR050490">
    <property type="entry name" value="Bact_solute-bd_prot1"/>
</dbReference>
<feature type="signal peptide" evidence="1">
    <location>
        <begin position="1"/>
        <end position="22"/>
    </location>
</feature>
<dbReference type="EMBL" id="DVFI01000151">
    <property type="protein sequence ID" value="HIQ64089.1"/>
    <property type="molecule type" value="Genomic_DNA"/>
</dbReference>
<dbReference type="AlphaFoldDB" id="A0A9D0YYH8"/>
<comment type="caution">
    <text evidence="2">The sequence shown here is derived from an EMBL/GenBank/DDBJ whole genome shotgun (WGS) entry which is preliminary data.</text>
</comment>
<accession>A0A9D0YYH8</accession>
<dbReference type="PANTHER" id="PTHR43649:SF32">
    <property type="entry name" value="SUGAR BINDING SECRETED PROTEIN"/>
    <property type="match status" value="1"/>
</dbReference>
<evidence type="ECO:0000313" key="3">
    <source>
        <dbReference type="Proteomes" id="UP000886819"/>
    </source>
</evidence>
<dbReference type="SUPFAM" id="SSF53850">
    <property type="entry name" value="Periplasmic binding protein-like II"/>
    <property type="match status" value="1"/>
</dbReference>
<name>A0A9D0YYH8_9FIRM</name>
<dbReference type="PANTHER" id="PTHR43649">
    <property type="entry name" value="ARABINOSE-BINDING PROTEIN-RELATED"/>
    <property type="match status" value="1"/>
</dbReference>
<proteinExistence type="predicted"/>
<dbReference type="Gene3D" id="3.40.190.10">
    <property type="entry name" value="Periplasmic binding protein-like II"/>
    <property type="match status" value="2"/>
</dbReference>
<keyword evidence="1" id="KW-0732">Signal</keyword>
<dbReference type="Pfam" id="PF01547">
    <property type="entry name" value="SBP_bac_1"/>
    <property type="match status" value="1"/>
</dbReference>
<dbReference type="InterPro" id="IPR006059">
    <property type="entry name" value="SBP"/>
</dbReference>